<accession>A0A8S3ZNQ6</accession>
<dbReference type="AlphaFoldDB" id="A0A8S3ZNQ6"/>
<keyword evidence="3" id="KW-1185">Reference proteome</keyword>
<protein>
    <submittedName>
        <fullName evidence="2">Uncharacterized protein</fullName>
    </submittedName>
</protein>
<sequence>TQPNKSCSEASPKLTSKSVYDGSQSTSRRRSGVLQNLLGKIQRAKSTSLCAS</sequence>
<dbReference type="Proteomes" id="UP000678393">
    <property type="component" value="Unassembled WGS sequence"/>
</dbReference>
<reference evidence="2" key="1">
    <citation type="submission" date="2021-04" db="EMBL/GenBank/DDBJ databases">
        <authorList>
            <consortium name="Molecular Ecology Group"/>
        </authorList>
    </citation>
    <scope>NUCLEOTIDE SEQUENCE</scope>
</reference>
<organism evidence="2 3">
    <name type="scientific">Candidula unifasciata</name>
    <dbReference type="NCBI Taxonomy" id="100452"/>
    <lineage>
        <taxon>Eukaryota</taxon>
        <taxon>Metazoa</taxon>
        <taxon>Spiralia</taxon>
        <taxon>Lophotrochozoa</taxon>
        <taxon>Mollusca</taxon>
        <taxon>Gastropoda</taxon>
        <taxon>Heterobranchia</taxon>
        <taxon>Euthyneura</taxon>
        <taxon>Panpulmonata</taxon>
        <taxon>Eupulmonata</taxon>
        <taxon>Stylommatophora</taxon>
        <taxon>Helicina</taxon>
        <taxon>Helicoidea</taxon>
        <taxon>Geomitridae</taxon>
        <taxon>Candidula</taxon>
    </lineage>
</organism>
<evidence type="ECO:0000313" key="2">
    <source>
        <dbReference type="EMBL" id="CAG5129016.1"/>
    </source>
</evidence>
<feature type="non-terminal residue" evidence="2">
    <location>
        <position position="1"/>
    </location>
</feature>
<proteinExistence type="predicted"/>
<evidence type="ECO:0000313" key="3">
    <source>
        <dbReference type="Proteomes" id="UP000678393"/>
    </source>
</evidence>
<feature type="non-terminal residue" evidence="2">
    <location>
        <position position="52"/>
    </location>
</feature>
<feature type="compositionally biased region" description="Polar residues" evidence="1">
    <location>
        <begin position="1"/>
        <end position="26"/>
    </location>
</feature>
<feature type="region of interest" description="Disordered" evidence="1">
    <location>
        <begin position="1"/>
        <end position="31"/>
    </location>
</feature>
<evidence type="ECO:0000256" key="1">
    <source>
        <dbReference type="SAM" id="MobiDB-lite"/>
    </source>
</evidence>
<dbReference type="EMBL" id="CAJHNH020003327">
    <property type="protein sequence ID" value="CAG5129016.1"/>
    <property type="molecule type" value="Genomic_DNA"/>
</dbReference>
<name>A0A8S3ZNQ6_9EUPU</name>
<gene>
    <name evidence="2" type="ORF">CUNI_LOCUS14574</name>
</gene>
<comment type="caution">
    <text evidence="2">The sequence shown here is derived from an EMBL/GenBank/DDBJ whole genome shotgun (WGS) entry which is preliminary data.</text>
</comment>